<evidence type="ECO:0000313" key="1">
    <source>
        <dbReference type="EMBL" id="KAL2287385.1"/>
    </source>
</evidence>
<dbReference type="Proteomes" id="UP001600888">
    <property type="component" value="Unassembled WGS sequence"/>
</dbReference>
<accession>A0ABR4EY67</accession>
<comment type="caution">
    <text evidence="1">The sequence shown here is derived from an EMBL/GenBank/DDBJ whole genome shotgun (WGS) entry which is preliminary data.</text>
</comment>
<protein>
    <submittedName>
        <fullName evidence="1">Uncharacterized protein</fullName>
    </submittedName>
</protein>
<dbReference type="EMBL" id="JBAWTH010000020">
    <property type="protein sequence ID" value="KAL2287385.1"/>
    <property type="molecule type" value="Genomic_DNA"/>
</dbReference>
<proteinExistence type="predicted"/>
<organism evidence="1 2">
    <name type="scientific">Diaporthe vaccinii</name>
    <dbReference type="NCBI Taxonomy" id="105482"/>
    <lineage>
        <taxon>Eukaryota</taxon>
        <taxon>Fungi</taxon>
        <taxon>Dikarya</taxon>
        <taxon>Ascomycota</taxon>
        <taxon>Pezizomycotina</taxon>
        <taxon>Sordariomycetes</taxon>
        <taxon>Sordariomycetidae</taxon>
        <taxon>Diaporthales</taxon>
        <taxon>Diaporthaceae</taxon>
        <taxon>Diaporthe</taxon>
        <taxon>Diaporthe eres species complex</taxon>
    </lineage>
</organism>
<sequence length="129" mass="14760">MSDRCRRAPRMCQPYSTTVDGQYVKRFCLCTVVNTLRSIFSHASPAPPTSLSLCLSLSLSLSLSLFPQYLKHSEIFVQHATDLMSLETLFQKSKPTRKIKARSFGLFLSFQERGIPEKQQEKITKQKEN</sequence>
<gene>
    <name evidence="1" type="ORF">FJTKL_05856</name>
</gene>
<name>A0ABR4EY67_9PEZI</name>
<keyword evidence="2" id="KW-1185">Reference proteome</keyword>
<reference evidence="1 2" key="1">
    <citation type="submission" date="2024-03" db="EMBL/GenBank/DDBJ databases">
        <title>A high-quality draft genome sequence of Diaporthe vaccinii, a causative agent of upright dieback and viscid rot disease in cranberry plants.</title>
        <authorList>
            <person name="Sarrasin M."/>
            <person name="Lang B.F."/>
            <person name="Burger G."/>
        </authorList>
    </citation>
    <scope>NUCLEOTIDE SEQUENCE [LARGE SCALE GENOMIC DNA]</scope>
    <source>
        <strain evidence="1 2">IS7</strain>
    </source>
</reference>
<evidence type="ECO:0000313" key="2">
    <source>
        <dbReference type="Proteomes" id="UP001600888"/>
    </source>
</evidence>